<comment type="caution">
    <text evidence="1">The sequence shown here is derived from an EMBL/GenBank/DDBJ whole genome shotgun (WGS) entry which is preliminary data.</text>
</comment>
<feature type="non-terminal residue" evidence="1">
    <location>
        <position position="1"/>
    </location>
</feature>
<proteinExistence type="predicted"/>
<dbReference type="GO" id="GO:0008671">
    <property type="term" value="F:2-dehydro-3-deoxygalactonokinase activity"/>
    <property type="evidence" value="ECO:0007669"/>
    <property type="project" value="InterPro"/>
</dbReference>
<sequence>LADFATYMTGDVYQALVAGSVLRLQIKLAEDWDQAALRTGTERGAACASAGELLAMLFSGRTMGLFGKMEQGQLGSYVLGMLLGAEISAGRQAFAGESVTLVGSQAWVDRYACACEVLQLPCAAGPANAAFSGLRAIGARLAAIK</sequence>
<keyword evidence="2" id="KW-1185">Reference proteome</keyword>
<name>A0A930UH00_9GAMM</name>
<dbReference type="AlphaFoldDB" id="A0A930UH00"/>
<dbReference type="EMBL" id="JADHEI010000040">
    <property type="protein sequence ID" value="MBF2735513.1"/>
    <property type="molecule type" value="Genomic_DNA"/>
</dbReference>
<dbReference type="GO" id="GO:0034194">
    <property type="term" value="P:D-galactonate catabolic process"/>
    <property type="evidence" value="ECO:0007669"/>
    <property type="project" value="InterPro"/>
</dbReference>
<dbReference type="Proteomes" id="UP000604381">
    <property type="component" value="Unassembled WGS sequence"/>
</dbReference>
<protein>
    <submittedName>
        <fullName evidence="1">2-dehydro-3-deoxygalactonokinase</fullName>
    </submittedName>
</protein>
<reference evidence="1" key="1">
    <citation type="submission" date="2020-10" db="EMBL/GenBank/DDBJ databases">
        <title>An improved Amphimedon queenslandica hologenome assembly reveals how three proteobacterial symbionts can extend the metabolic phenotypic of their marine sponge host.</title>
        <authorList>
            <person name="Degnan B."/>
            <person name="Degnan S."/>
            <person name="Xiang X."/>
        </authorList>
    </citation>
    <scope>NUCLEOTIDE SEQUENCE</scope>
    <source>
        <strain evidence="1">AqS2</strain>
    </source>
</reference>
<dbReference type="Gene3D" id="3.30.420.310">
    <property type="entry name" value="2-keto-3-deoxy-galactonokinase, C-terminal domain"/>
    <property type="match status" value="1"/>
</dbReference>
<accession>A0A930UH00</accession>
<evidence type="ECO:0000313" key="2">
    <source>
        <dbReference type="Proteomes" id="UP000604381"/>
    </source>
</evidence>
<gene>
    <name evidence="1" type="ORF">ISN26_05495</name>
</gene>
<dbReference type="InterPro" id="IPR042257">
    <property type="entry name" value="DGOK_C"/>
</dbReference>
<evidence type="ECO:0000313" key="1">
    <source>
        <dbReference type="EMBL" id="MBF2735513.1"/>
    </source>
</evidence>
<dbReference type="InterPro" id="IPR007729">
    <property type="entry name" value="DGOK"/>
</dbReference>
<dbReference type="Pfam" id="PF05035">
    <property type="entry name" value="DGOK"/>
    <property type="match status" value="1"/>
</dbReference>
<organism evidence="1 2">
    <name type="scientific">Candidatus Amphirhobacter heronislandensis</name>
    <dbReference type="NCBI Taxonomy" id="1732024"/>
    <lineage>
        <taxon>Bacteria</taxon>
        <taxon>Pseudomonadati</taxon>
        <taxon>Pseudomonadota</taxon>
        <taxon>Gammaproteobacteria</taxon>
        <taxon>Candidatus Tethybacterales</taxon>
        <taxon>Candidatus Tethybacteraceae</taxon>
        <taxon>Candidatus Amphirhobacter</taxon>
    </lineage>
</organism>